<proteinExistence type="predicted"/>
<feature type="transmembrane region" description="Helical" evidence="1">
    <location>
        <begin position="175"/>
        <end position="192"/>
    </location>
</feature>
<keyword evidence="1" id="KW-0812">Transmembrane</keyword>
<dbReference type="InterPro" id="IPR036938">
    <property type="entry name" value="PAP2/HPO_sf"/>
</dbReference>
<dbReference type="InterPro" id="IPR000326">
    <property type="entry name" value="PAP2/HPO"/>
</dbReference>
<keyword evidence="4" id="KW-1185">Reference proteome</keyword>
<dbReference type="Pfam" id="PF01569">
    <property type="entry name" value="PAP2"/>
    <property type="match status" value="1"/>
</dbReference>
<reference evidence="3 4" key="1">
    <citation type="submission" date="2023-11" db="EMBL/GenBank/DDBJ databases">
        <title>Analysis of the Genomes of Mucilaginibacter gossypii cycad 4 and M. sabulilitoris SNA2: microbes with the potential for plant growth promotion.</title>
        <authorList>
            <person name="Hirsch A.M."/>
            <person name="Humm E."/>
            <person name="Rubbi M."/>
            <person name="Del Vecchio G."/>
            <person name="Ha S.M."/>
            <person name="Pellegrini M."/>
            <person name="Gunsalus R.P."/>
        </authorList>
    </citation>
    <scope>NUCLEOTIDE SEQUENCE [LARGE SCALE GENOMIC DNA]</scope>
    <source>
        <strain evidence="3 4">SNA2</strain>
    </source>
</reference>
<name>A0ABZ0TF05_9SPHI</name>
<dbReference type="EMBL" id="CP139558">
    <property type="protein sequence ID" value="WPU91381.1"/>
    <property type="molecule type" value="Genomic_DNA"/>
</dbReference>
<sequence length="210" mass="23456">MVKGKQFFLACFIIFAFTGYKCTTAQNLDVDILKSINPRHPTSLYWRNTSNSAYYAIGAASFGTLIYGLASNDDIAKRNATETFISVGANVLVTHMIKLGVNRTRPADKYPNEIFVNTQTHNQSFPSGHTSLAFATATTLSLQYKKWYVTVPAFAWASSVGYSRMYLGKHYPSDVLAGAVVGMGTAWAGHWFNKKLFQQRYQNKNTPTYD</sequence>
<keyword evidence="1" id="KW-1133">Transmembrane helix</keyword>
<evidence type="ECO:0000259" key="2">
    <source>
        <dbReference type="SMART" id="SM00014"/>
    </source>
</evidence>
<protein>
    <submittedName>
        <fullName evidence="3">Phosphatase PAP2 family protein</fullName>
    </submittedName>
</protein>
<dbReference type="Proteomes" id="UP001324380">
    <property type="component" value="Chromosome"/>
</dbReference>
<keyword evidence="1" id="KW-0472">Membrane</keyword>
<feature type="domain" description="Phosphatidic acid phosphatase type 2/haloperoxidase" evidence="2">
    <location>
        <begin position="84"/>
        <end position="190"/>
    </location>
</feature>
<dbReference type="SUPFAM" id="SSF48317">
    <property type="entry name" value="Acid phosphatase/Vanadium-dependent haloperoxidase"/>
    <property type="match status" value="1"/>
</dbReference>
<dbReference type="SMART" id="SM00014">
    <property type="entry name" value="acidPPc"/>
    <property type="match status" value="1"/>
</dbReference>
<feature type="transmembrane region" description="Helical" evidence="1">
    <location>
        <begin position="147"/>
        <end position="163"/>
    </location>
</feature>
<feature type="transmembrane region" description="Helical" evidence="1">
    <location>
        <begin position="52"/>
        <end position="70"/>
    </location>
</feature>
<organism evidence="3 4">
    <name type="scientific">Mucilaginibacter sabulilitoris</name>
    <dbReference type="NCBI Taxonomy" id="1173583"/>
    <lineage>
        <taxon>Bacteria</taxon>
        <taxon>Pseudomonadati</taxon>
        <taxon>Bacteroidota</taxon>
        <taxon>Sphingobacteriia</taxon>
        <taxon>Sphingobacteriales</taxon>
        <taxon>Sphingobacteriaceae</taxon>
        <taxon>Mucilaginibacter</taxon>
    </lineage>
</organism>
<evidence type="ECO:0000313" key="3">
    <source>
        <dbReference type="EMBL" id="WPU91381.1"/>
    </source>
</evidence>
<dbReference type="CDD" id="cd03394">
    <property type="entry name" value="PAP2_like_5"/>
    <property type="match status" value="1"/>
</dbReference>
<accession>A0ABZ0TF05</accession>
<dbReference type="PANTHER" id="PTHR14969:SF13">
    <property type="entry name" value="AT30094P"/>
    <property type="match status" value="1"/>
</dbReference>
<dbReference type="Gene3D" id="1.20.144.10">
    <property type="entry name" value="Phosphatidic acid phosphatase type 2/haloperoxidase"/>
    <property type="match status" value="1"/>
</dbReference>
<dbReference type="PANTHER" id="PTHR14969">
    <property type="entry name" value="SPHINGOSINE-1-PHOSPHATE PHOSPHOHYDROLASE"/>
    <property type="match status" value="1"/>
</dbReference>
<evidence type="ECO:0000313" key="4">
    <source>
        <dbReference type="Proteomes" id="UP001324380"/>
    </source>
</evidence>
<gene>
    <name evidence="3" type="ORF">SNE25_18855</name>
</gene>
<evidence type="ECO:0000256" key="1">
    <source>
        <dbReference type="SAM" id="Phobius"/>
    </source>
</evidence>
<dbReference type="RefSeq" id="WP_321560547.1">
    <property type="nucleotide sequence ID" value="NZ_CP139558.1"/>
</dbReference>